<comment type="similarity">
    <text evidence="2 7">Belongs to the cytochrome P450 family.</text>
</comment>
<evidence type="ECO:0000256" key="5">
    <source>
        <dbReference type="ARBA" id="ARBA00023033"/>
    </source>
</evidence>
<dbReference type="InterPro" id="IPR036396">
    <property type="entry name" value="Cyt_P450_sf"/>
</dbReference>
<dbReference type="InterPro" id="IPR001128">
    <property type="entry name" value="Cyt_P450"/>
</dbReference>
<dbReference type="PRINTS" id="PR00465">
    <property type="entry name" value="EP450IV"/>
</dbReference>
<accession>A0A0M9EUY9</accession>
<dbReference type="InterPro" id="IPR053007">
    <property type="entry name" value="CYP450_monoxygenase_sec-met"/>
</dbReference>
<dbReference type="InterPro" id="IPR002403">
    <property type="entry name" value="Cyt_P450_E_grp-IV"/>
</dbReference>
<proteinExistence type="inferred from homology"/>
<evidence type="ECO:0000313" key="9">
    <source>
        <dbReference type="Proteomes" id="UP000037904"/>
    </source>
</evidence>
<dbReference type="CDD" id="cd11040">
    <property type="entry name" value="CYP7_CYP8-like"/>
    <property type="match status" value="1"/>
</dbReference>
<dbReference type="Pfam" id="PF00067">
    <property type="entry name" value="p450"/>
    <property type="match status" value="1"/>
</dbReference>
<keyword evidence="3 6" id="KW-0479">Metal-binding</keyword>
<dbReference type="OrthoDB" id="1470350at2759"/>
<evidence type="ECO:0000256" key="1">
    <source>
        <dbReference type="ARBA" id="ARBA00001971"/>
    </source>
</evidence>
<evidence type="ECO:0000256" key="4">
    <source>
        <dbReference type="ARBA" id="ARBA00023004"/>
    </source>
</evidence>
<dbReference type="GO" id="GO:0020037">
    <property type="term" value="F:heme binding"/>
    <property type="evidence" value="ECO:0007669"/>
    <property type="project" value="InterPro"/>
</dbReference>
<gene>
    <name evidence="8" type="ORF">FLAG1_07125</name>
</gene>
<keyword evidence="4 6" id="KW-0408">Iron</keyword>
<dbReference type="InterPro" id="IPR017972">
    <property type="entry name" value="Cyt_P450_CS"/>
</dbReference>
<keyword evidence="7" id="KW-0560">Oxidoreductase</keyword>
<organism evidence="8 9">
    <name type="scientific">Fusarium langsethiae</name>
    <dbReference type="NCBI Taxonomy" id="179993"/>
    <lineage>
        <taxon>Eukaryota</taxon>
        <taxon>Fungi</taxon>
        <taxon>Dikarya</taxon>
        <taxon>Ascomycota</taxon>
        <taxon>Pezizomycotina</taxon>
        <taxon>Sordariomycetes</taxon>
        <taxon>Hypocreomycetidae</taxon>
        <taxon>Hypocreales</taxon>
        <taxon>Nectriaceae</taxon>
        <taxon>Fusarium</taxon>
    </lineage>
</organism>
<dbReference type="PANTHER" id="PTHR47582">
    <property type="entry name" value="P450, PUTATIVE (EUROFUNG)-RELATED"/>
    <property type="match status" value="1"/>
</dbReference>
<dbReference type="Gene3D" id="1.10.630.10">
    <property type="entry name" value="Cytochrome P450"/>
    <property type="match status" value="1"/>
</dbReference>
<evidence type="ECO:0000256" key="7">
    <source>
        <dbReference type="RuleBase" id="RU000461"/>
    </source>
</evidence>
<evidence type="ECO:0000256" key="2">
    <source>
        <dbReference type="ARBA" id="ARBA00010617"/>
    </source>
</evidence>
<name>A0A0M9EUY9_FUSLA</name>
<dbReference type="GO" id="GO:0016705">
    <property type="term" value="F:oxidoreductase activity, acting on paired donors, with incorporation or reduction of molecular oxygen"/>
    <property type="evidence" value="ECO:0007669"/>
    <property type="project" value="InterPro"/>
</dbReference>
<dbReference type="EMBL" id="JXCE01000157">
    <property type="protein sequence ID" value="KPA40016.1"/>
    <property type="molecule type" value="Genomic_DNA"/>
</dbReference>
<keyword evidence="6 7" id="KW-0349">Heme</keyword>
<keyword evidence="9" id="KW-1185">Reference proteome</keyword>
<comment type="cofactor">
    <cofactor evidence="1 6">
        <name>heme</name>
        <dbReference type="ChEBI" id="CHEBI:30413"/>
    </cofactor>
</comment>
<keyword evidence="5 7" id="KW-0503">Monooxygenase</keyword>
<protein>
    <submittedName>
        <fullName evidence="8">Prostacyclin synthase</fullName>
    </submittedName>
</protein>
<sequence>MALTEGISELLLSKSVVLGLAACALLFVIGRAFEPTVNGLEPPMLKPTIPIFGHFYNMMKDQEAFFKRLDKNTAEHIGCNGMAPKPLTTNSKKYRMPIATVPILKYKMYAITDPILVQSAYCNKNLSFTPFAINGAQKVTGFDDDYHKVLMETNVLPEYFKSLYDGTTAQHIHQLNVTSLKHVSKHINNIEGDGMVIDNTYLWLRNLMTVATCEALYGPDNPIRSDSLVEDIWTFETGLPYLFFHIFKSKTLQRTKEARQRIQLALGKWCTEMKQDDEQVSAYIRNRVGILRNYGVEGQKLGDIEVGLIHVPTSNSIPTLFWFFMHVFTRPHVVEQMRAEAERIVERGPGDQATINIDDILEKCPLMISAYREASRICNGFTCNRIVMEDTTITDRHGRSYLLKKGSSVKMPAGVMHASKEVWGQDAAVFRADRFLDKGLTSEQAKLRRAALTPFGGGAHMCPGRNFATAEIYGFMTALLLGYNVEPVDGKWDTFKPPRMATCPQSTSVCKPEDESSVCGTRLTRRSGWEATQWRFVSGKVTE</sequence>
<evidence type="ECO:0000313" key="8">
    <source>
        <dbReference type="EMBL" id="KPA40016.1"/>
    </source>
</evidence>
<dbReference type="GO" id="GO:0004497">
    <property type="term" value="F:monooxygenase activity"/>
    <property type="evidence" value="ECO:0007669"/>
    <property type="project" value="UniProtKB-KW"/>
</dbReference>
<reference evidence="8 9" key="1">
    <citation type="submission" date="2015-04" db="EMBL/GenBank/DDBJ databases">
        <title>The draft genome sequence of Fusarium langsethiae, a T-2/HT-2 mycotoxin producer.</title>
        <authorList>
            <person name="Lysoe E."/>
            <person name="Divon H.H."/>
            <person name="Terzi V."/>
            <person name="Orru L."/>
            <person name="Lamontanara A."/>
            <person name="Kolseth A.-K."/>
            <person name="Frandsen R.J."/>
            <person name="Nielsen K."/>
            <person name="Thrane U."/>
        </authorList>
    </citation>
    <scope>NUCLEOTIDE SEQUENCE [LARGE SCALE GENOMIC DNA]</scope>
    <source>
        <strain evidence="8 9">Fl201059</strain>
    </source>
</reference>
<dbReference type="GO" id="GO:0005506">
    <property type="term" value="F:iron ion binding"/>
    <property type="evidence" value="ECO:0007669"/>
    <property type="project" value="InterPro"/>
</dbReference>
<dbReference type="AlphaFoldDB" id="A0A0M9EUY9"/>
<feature type="binding site" description="axial binding residue" evidence="6">
    <location>
        <position position="462"/>
    </location>
    <ligand>
        <name>heme</name>
        <dbReference type="ChEBI" id="CHEBI:30413"/>
    </ligand>
    <ligandPart>
        <name>Fe</name>
        <dbReference type="ChEBI" id="CHEBI:18248"/>
    </ligandPart>
</feature>
<dbReference type="PANTHER" id="PTHR47582:SF1">
    <property type="entry name" value="P450, PUTATIVE (EUROFUNG)-RELATED"/>
    <property type="match status" value="1"/>
</dbReference>
<comment type="caution">
    <text evidence="8">The sequence shown here is derived from an EMBL/GenBank/DDBJ whole genome shotgun (WGS) entry which is preliminary data.</text>
</comment>
<dbReference type="PROSITE" id="PS00086">
    <property type="entry name" value="CYTOCHROME_P450"/>
    <property type="match status" value="1"/>
</dbReference>
<evidence type="ECO:0000256" key="3">
    <source>
        <dbReference type="ARBA" id="ARBA00022723"/>
    </source>
</evidence>
<dbReference type="Proteomes" id="UP000037904">
    <property type="component" value="Unassembled WGS sequence"/>
</dbReference>
<dbReference type="SUPFAM" id="SSF48264">
    <property type="entry name" value="Cytochrome P450"/>
    <property type="match status" value="1"/>
</dbReference>
<evidence type="ECO:0000256" key="6">
    <source>
        <dbReference type="PIRSR" id="PIRSR602403-1"/>
    </source>
</evidence>